<proteinExistence type="predicted"/>
<gene>
    <name evidence="1" type="ORF">DM484_27200</name>
</gene>
<comment type="caution">
    <text evidence="1">The sequence shown here is derived from an EMBL/GenBank/DDBJ whole genome shotgun (WGS) entry which is preliminary data.</text>
</comment>
<name>A0A2W4SHN6_9GAMM</name>
<dbReference type="Proteomes" id="UP000249396">
    <property type="component" value="Unassembled WGS sequence"/>
</dbReference>
<evidence type="ECO:0000313" key="1">
    <source>
        <dbReference type="EMBL" id="PZN71177.1"/>
    </source>
</evidence>
<protein>
    <submittedName>
        <fullName evidence="1">Uncharacterized protein</fullName>
    </submittedName>
</protein>
<accession>A0A2W4SHN6</accession>
<dbReference type="AlphaFoldDB" id="A0A2W4SHN6"/>
<dbReference type="EMBL" id="QJPH01000533">
    <property type="protein sequence ID" value="PZN71177.1"/>
    <property type="molecule type" value="Genomic_DNA"/>
</dbReference>
<sequence>MTKYRVTLKYGNPGEYKHSSQTVTVEANSDTVAKELAVNKFKNSNAAYKNKEVDVVDIDEV</sequence>
<reference evidence="1 2" key="1">
    <citation type="journal article" date="2018" name="Aquat. Microb. Ecol.">
        <title>Gammaproteobacterial methanotrophs dominate.</title>
        <authorList>
            <person name="Rissanen A.J."/>
            <person name="Saarenheimo J."/>
            <person name="Tiirola M."/>
            <person name="Peura S."/>
            <person name="Aalto S.L."/>
            <person name="Karvinen A."/>
            <person name="Nykanen H."/>
        </authorList>
    </citation>
    <scope>NUCLEOTIDE SEQUENCE [LARGE SCALE GENOMIC DNA]</scope>
    <source>
        <strain evidence="1">AMbin10</strain>
    </source>
</reference>
<organism evidence="1 2">
    <name type="scientific">Candidatus Methylumidiphilus alinenensis</name>
    <dbReference type="NCBI Taxonomy" id="2202197"/>
    <lineage>
        <taxon>Bacteria</taxon>
        <taxon>Pseudomonadati</taxon>
        <taxon>Pseudomonadota</taxon>
        <taxon>Gammaproteobacteria</taxon>
        <taxon>Methylococcales</taxon>
        <taxon>Candidatus Methylumidiphilus</taxon>
    </lineage>
</organism>
<evidence type="ECO:0000313" key="2">
    <source>
        <dbReference type="Proteomes" id="UP000249396"/>
    </source>
</evidence>